<evidence type="ECO:0000256" key="8">
    <source>
        <dbReference type="ARBA" id="ARBA00022679"/>
    </source>
</evidence>
<evidence type="ECO:0000256" key="13">
    <source>
        <dbReference type="ARBA" id="ARBA00037917"/>
    </source>
</evidence>
<keyword evidence="8 17" id="KW-0808">Transferase</keyword>
<evidence type="ECO:0000256" key="9">
    <source>
        <dbReference type="ARBA" id="ARBA00022741"/>
    </source>
</evidence>
<evidence type="ECO:0000256" key="2">
    <source>
        <dbReference type="ARBA" id="ARBA00000565"/>
    </source>
</evidence>
<comment type="pathway">
    <text evidence="3">Cofactor biosynthesis; thiamine diphosphate biosynthesis; 4-amino-2-methyl-5-diphosphomethylpyrimidine from 5-amino-1-(5-phospho-D-ribosyl)imidazole: step 3/3.</text>
</comment>
<comment type="caution">
    <text evidence="17">The sequence shown here is derived from an EMBL/GenBank/DDBJ whole genome shotgun (WGS) entry which is preliminary data.</text>
</comment>
<proteinExistence type="inferred from homology"/>
<dbReference type="Gene3D" id="3.40.1190.20">
    <property type="match status" value="1"/>
</dbReference>
<evidence type="ECO:0000256" key="6">
    <source>
        <dbReference type="ARBA" id="ARBA00012963"/>
    </source>
</evidence>
<dbReference type="GO" id="GO:0008972">
    <property type="term" value="F:phosphomethylpyrimidine kinase activity"/>
    <property type="evidence" value="ECO:0007669"/>
    <property type="project" value="UniProtKB-EC"/>
</dbReference>
<dbReference type="EC" id="2.7.1.49" evidence="5"/>
<keyword evidence="9" id="KW-0547">Nucleotide-binding</keyword>
<dbReference type="Pfam" id="PF08543">
    <property type="entry name" value="Phos_pyr_kin"/>
    <property type="match status" value="1"/>
</dbReference>
<keyword evidence="12" id="KW-0784">Thiamine biosynthesis</keyword>
<organism evidence="17 18">
    <name type="scientific">Halonatronomonas betaini</name>
    <dbReference type="NCBI Taxonomy" id="2778430"/>
    <lineage>
        <taxon>Bacteria</taxon>
        <taxon>Bacillati</taxon>
        <taxon>Bacillota</taxon>
        <taxon>Clostridia</taxon>
        <taxon>Halanaerobiales</taxon>
        <taxon>Halarsenatibacteraceae</taxon>
        <taxon>Halonatronomonas</taxon>
    </lineage>
</organism>
<evidence type="ECO:0000256" key="7">
    <source>
        <dbReference type="ARBA" id="ARBA00019161"/>
    </source>
</evidence>
<evidence type="ECO:0000313" key="18">
    <source>
        <dbReference type="Proteomes" id="UP000621436"/>
    </source>
</evidence>
<accession>A0A931AMI8</accession>
<dbReference type="SUPFAM" id="SSF53613">
    <property type="entry name" value="Ribokinase-like"/>
    <property type="match status" value="1"/>
</dbReference>
<dbReference type="RefSeq" id="WP_270452179.1">
    <property type="nucleotide sequence ID" value="NZ_JADPIE010000001.1"/>
</dbReference>
<dbReference type="AlphaFoldDB" id="A0A931AMI8"/>
<dbReference type="PANTHER" id="PTHR20858">
    <property type="entry name" value="PHOSPHOMETHYLPYRIMIDINE KINASE"/>
    <property type="match status" value="1"/>
</dbReference>
<feature type="domain" description="Pyridoxamine kinase/Phosphomethylpyrimidine kinase" evidence="16">
    <location>
        <begin position="11"/>
        <end position="263"/>
    </location>
</feature>
<dbReference type="NCBIfam" id="TIGR00097">
    <property type="entry name" value="HMP-P_kinase"/>
    <property type="match status" value="1"/>
</dbReference>
<evidence type="ECO:0000256" key="11">
    <source>
        <dbReference type="ARBA" id="ARBA00022840"/>
    </source>
</evidence>
<protein>
    <recommendedName>
        <fullName evidence="7">Hydroxymethylpyrimidine/phosphomethylpyrimidine kinase</fullName>
        <ecNumber evidence="5">2.7.1.49</ecNumber>
        <ecNumber evidence="6">2.7.4.7</ecNumber>
    </recommendedName>
    <alternativeName>
        <fullName evidence="14">Hydroxymethylpyrimidine kinase</fullName>
    </alternativeName>
    <alternativeName>
        <fullName evidence="15">Hydroxymethylpyrimidine phosphate kinase</fullName>
    </alternativeName>
</protein>
<comment type="pathway">
    <text evidence="13">Cofactor biosynthesis; thiamine diphosphate biosynthesis; 4-amino-2-methyl-5-diphosphomethylpyrimidine from 5-amino-1-(5-phospho-D-ribosyl)imidazole: step 2/3.</text>
</comment>
<dbReference type="GO" id="GO:0008902">
    <property type="term" value="F:hydroxymethylpyrimidine kinase activity"/>
    <property type="evidence" value="ECO:0007669"/>
    <property type="project" value="UniProtKB-EC"/>
</dbReference>
<evidence type="ECO:0000256" key="3">
    <source>
        <dbReference type="ARBA" id="ARBA00004769"/>
    </source>
</evidence>
<dbReference type="EC" id="2.7.4.7" evidence="6"/>
<evidence type="ECO:0000256" key="10">
    <source>
        <dbReference type="ARBA" id="ARBA00022777"/>
    </source>
</evidence>
<evidence type="ECO:0000256" key="12">
    <source>
        <dbReference type="ARBA" id="ARBA00022977"/>
    </source>
</evidence>
<dbReference type="InterPro" id="IPR013749">
    <property type="entry name" value="PM/HMP-P_kinase-1"/>
</dbReference>
<evidence type="ECO:0000256" key="14">
    <source>
        <dbReference type="ARBA" id="ARBA00042102"/>
    </source>
</evidence>
<gene>
    <name evidence="17" type="primary">thiD</name>
    <name evidence="17" type="ORF">I0Q91_00495</name>
</gene>
<evidence type="ECO:0000256" key="4">
    <source>
        <dbReference type="ARBA" id="ARBA00009879"/>
    </source>
</evidence>
<dbReference type="GO" id="GO:0005524">
    <property type="term" value="F:ATP binding"/>
    <property type="evidence" value="ECO:0007669"/>
    <property type="project" value="UniProtKB-KW"/>
</dbReference>
<keyword evidence="18" id="KW-1185">Reference proteome</keyword>
<evidence type="ECO:0000256" key="15">
    <source>
        <dbReference type="ARBA" id="ARBA00043176"/>
    </source>
</evidence>
<dbReference type="InterPro" id="IPR004399">
    <property type="entry name" value="HMP/HMP-P_kinase_dom"/>
</dbReference>
<comment type="similarity">
    <text evidence="4">Belongs to the ThiD family.</text>
</comment>
<comment type="catalytic activity">
    <reaction evidence="1">
        <text>4-amino-5-hydroxymethyl-2-methylpyrimidine + ATP = 4-amino-2-methyl-5-(phosphooxymethyl)pyrimidine + ADP + H(+)</text>
        <dbReference type="Rhea" id="RHEA:23096"/>
        <dbReference type="ChEBI" id="CHEBI:15378"/>
        <dbReference type="ChEBI" id="CHEBI:16892"/>
        <dbReference type="ChEBI" id="CHEBI:30616"/>
        <dbReference type="ChEBI" id="CHEBI:58354"/>
        <dbReference type="ChEBI" id="CHEBI:456216"/>
        <dbReference type="EC" id="2.7.1.49"/>
    </reaction>
</comment>
<reference evidence="17" key="1">
    <citation type="submission" date="2020-11" db="EMBL/GenBank/DDBJ databases">
        <title>Halonatronomonas betainensis gen. nov., sp. nov. a novel haloalkaliphilic representative of the family Halanaerobiacae capable of betaine degradation.</title>
        <authorList>
            <person name="Boltyanskaya Y."/>
            <person name="Kevbrin V."/>
            <person name="Detkova E."/>
            <person name="Grouzdev D.S."/>
            <person name="Koziaeva V."/>
            <person name="Zhilina T."/>
        </authorList>
    </citation>
    <scope>NUCLEOTIDE SEQUENCE</scope>
    <source>
        <strain evidence="17">Z-7014</strain>
    </source>
</reference>
<sequence>MQKVLTVAGSDSGGGAGIQADLKTMTVHNVYGASVITALTAQNTLGVQDVSPVDLDFIASQFDSVFQDINFDAAKTGMLATKEIVILTSEKFKEYNQANLVVDPVMVATSGDLLLESTAVDAYREKLLPLAKVVTPNLNEARVLAGYEPNAEVDPEELARKIYDFGSEYVLVKGGHSNIEATVSGRPPQVTDILYDGKNFTELSGQYIKTNNTHGTGCTLSASIASNLALGLEVGKALEASKQYITRAIKDEIEIGSGNNPVNHLVKCIERGEAT</sequence>
<dbReference type="Proteomes" id="UP000621436">
    <property type="component" value="Unassembled WGS sequence"/>
</dbReference>
<name>A0A931AMI8_9FIRM</name>
<dbReference type="GO" id="GO:0005829">
    <property type="term" value="C:cytosol"/>
    <property type="evidence" value="ECO:0007669"/>
    <property type="project" value="TreeGrafter"/>
</dbReference>
<evidence type="ECO:0000313" key="17">
    <source>
        <dbReference type="EMBL" id="MBF8435543.1"/>
    </source>
</evidence>
<keyword evidence="10 17" id="KW-0418">Kinase</keyword>
<evidence type="ECO:0000259" key="16">
    <source>
        <dbReference type="Pfam" id="PF08543"/>
    </source>
</evidence>
<dbReference type="PANTHER" id="PTHR20858:SF17">
    <property type="entry name" value="HYDROXYMETHYLPYRIMIDINE_PHOSPHOMETHYLPYRIMIDINE KINASE THI20-RELATED"/>
    <property type="match status" value="1"/>
</dbReference>
<dbReference type="EMBL" id="JADPIE010000001">
    <property type="protein sequence ID" value="MBF8435543.1"/>
    <property type="molecule type" value="Genomic_DNA"/>
</dbReference>
<dbReference type="InterPro" id="IPR029056">
    <property type="entry name" value="Ribokinase-like"/>
</dbReference>
<dbReference type="FunFam" id="3.40.1190.20:FF:000003">
    <property type="entry name" value="Phosphomethylpyrimidine kinase ThiD"/>
    <property type="match status" value="1"/>
</dbReference>
<keyword evidence="11" id="KW-0067">ATP-binding</keyword>
<evidence type="ECO:0000256" key="5">
    <source>
        <dbReference type="ARBA" id="ARBA00012135"/>
    </source>
</evidence>
<comment type="catalytic activity">
    <reaction evidence="2">
        <text>4-amino-2-methyl-5-(phosphooxymethyl)pyrimidine + ATP = 4-amino-2-methyl-5-(diphosphooxymethyl)pyrimidine + ADP</text>
        <dbReference type="Rhea" id="RHEA:19893"/>
        <dbReference type="ChEBI" id="CHEBI:30616"/>
        <dbReference type="ChEBI" id="CHEBI:57841"/>
        <dbReference type="ChEBI" id="CHEBI:58354"/>
        <dbReference type="ChEBI" id="CHEBI:456216"/>
        <dbReference type="EC" id="2.7.4.7"/>
    </reaction>
</comment>
<dbReference type="GO" id="GO:0009228">
    <property type="term" value="P:thiamine biosynthetic process"/>
    <property type="evidence" value="ECO:0007669"/>
    <property type="project" value="UniProtKB-KW"/>
</dbReference>
<evidence type="ECO:0000256" key="1">
    <source>
        <dbReference type="ARBA" id="ARBA00000151"/>
    </source>
</evidence>
<dbReference type="CDD" id="cd01169">
    <property type="entry name" value="HMPP_kinase"/>
    <property type="match status" value="1"/>
</dbReference>